<feature type="region of interest" description="Disordered" evidence="4">
    <location>
        <begin position="832"/>
        <end position="852"/>
    </location>
</feature>
<dbReference type="Proteomes" id="UP000187209">
    <property type="component" value="Unassembled WGS sequence"/>
</dbReference>
<feature type="repeat" description="WD" evidence="3">
    <location>
        <begin position="577"/>
        <end position="612"/>
    </location>
</feature>
<dbReference type="PANTHER" id="PTHR44464">
    <property type="entry name" value="WD REPEAT-CONTAINING PROTEIN 17"/>
    <property type="match status" value="1"/>
</dbReference>
<accession>A0A1R2BH98</accession>
<sequence>MLKQIKLCPSGCQYWNKSVIARSGKLLAYCSTLAIYFLDLDTFTIAKIIAAHDQTITCITWNQLNPAQLASVSMDNMFYVWNLATDIPDVHLNIASPVLMMEFNPSKADELLFLHENGDIKILNTVTKAITKKANYAGIRPKTLKFHPSFTGRFALGCNEGGALVCAMAHDNVKKLDLPKQNTSSEDIQWDPLSDKYLLVAFKDGSLALFDVETKEILMAFDKISTGIKSMAWNKSSPGEFFTVTDKIAALKMWNVSKKNPVDTVKLGNSGISHISYMHDRGELVCAFKNGSMGIYSLLKKKLEFCTEPGHAETVFDISINPNDKNMVATASYEGTIKIWDLRNMKNIDTLHSDALCLGEFKGIMQVKCVLYGVAWGPGTLIATCTAKGDVLLYDYSKTRLLHRFRPTIEAPIFRINWSILRSDLLAVGTSDGYLAMLKIEGKNLVKYKMIKHPQAVFGTVWHHNLPLQIATGCQDGKIRVYNDGELLADIKAHDGKIFNLAWNPCFDNILATSSDDKTIGIWDISSKRPIASLRGHTQNTRAIVWNNEIPWLLISGSWDATIRVWDIRSSECLHVSSEHHADVYGIASHPGRPFLLLSCSRDASIRFWSLEDYVSELELKAISGIQWNQLLGTPSLEATAVISLMGNKSRQLNDVIRTQNDVDKYKTILTFFRFRTGEDDFFEIVNYIKYHKEVNINNLILPIEELFSSRSSKATELETASGMAYLGSALAKKEDRLKESAKTHLKLGNIKQYCELMIKLGNWERALAFAPGFCMDYWLNVSQRYAQFLANNEKEDASAVYLASGKPDKAIQFYLKRRDFEDASLVASRKSSGVFTSPPSEGPRNPESESSEDYVLRDIINKLAEDYIIICEPILSSATHLSLKDTKAALNKLMRSHELSYALALTEIFALPSNEIRLFLARKSEKKGLWDLAMKFIESDIQTKELLAARLPDPTRYEHYGLRKLNEYGLLAEAALKGNQIKEAVRLFIVSRNTQRAAEIIIQRFRELCNTGDINEIFDLLQYFNFTSIEGISVKSKAEMLAIGSLVGGISSFWRGYSITYMMLMTFTNLVKAQNIDLPVGTNFQIIANSILESIRQPDVGKDLLNSIVNPNTREAESIEYLRGQMNKPHPSALRELGRNRMRLIGGNLPANNANKKIPVSIFTRKAIQGSVFSFGNYSLGLDEALMWAKVNPFSPLNDGNLINPY</sequence>
<dbReference type="SUPFAM" id="SSF50978">
    <property type="entry name" value="WD40 repeat-like"/>
    <property type="match status" value="3"/>
</dbReference>
<dbReference type="InterPro" id="IPR019775">
    <property type="entry name" value="WD40_repeat_CS"/>
</dbReference>
<name>A0A1R2BH98_9CILI</name>
<evidence type="ECO:0000256" key="2">
    <source>
        <dbReference type="ARBA" id="ARBA00022737"/>
    </source>
</evidence>
<comment type="caution">
    <text evidence="6">The sequence shown here is derived from an EMBL/GenBank/DDBJ whole genome shotgun (WGS) entry which is preliminary data.</text>
</comment>
<evidence type="ECO:0000256" key="4">
    <source>
        <dbReference type="SAM" id="MobiDB-lite"/>
    </source>
</evidence>
<gene>
    <name evidence="6" type="ORF">SteCoe_24547</name>
</gene>
<dbReference type="InterPro" id="IPR001680">
    <property type="entry name" value="WD40_rpt"/>
</dbReference>
<dbReference type="InterPro" id="IPR024977">
    <property type="entry name" value="Apc4-like_WD40_dom"/>
</dbReference>
<feature type="repeat" description="WD" evidence="3">
    <location>
        <begin position="491"/>
        <end position="533"/>
    </location>
</feature>
<dbReference type="Pfam" id="PF00400">
    <property type="entry name" value="WD40"/>
    <property type="match status" value="5"/>
</dbReference>
<evidence type="ECO:0000313" key="6">
    <source>
        <dbReference type="EMBL" id="OMJ76142.1"/>
    </source>
</evidence>
<dbReference type="CDD" id="cd00200">
    <property type="entry name" value="WD40"/>
    <property type="match status" value="1"/>
</dbReference>
<dbReference type="InterPro" id="IPR036322">
    <property type="entry name" value="WD40_repeat_dom_sf"/>
</dbReference>
<keyword evidence="7" id="KW-1185">Reference proteome</keyword>
<dbReference type="OrthoDB" id="309454at2759"/>
<evidence type="ECO:0000256" key="1">
    <source>
        <dbReference type="ARBA" id="ARBA00022574"/>
    </source>
</evidence>
<feature type="repeat" description="WD" evidence="3">
    <location>
        <begin position="49"/>
        <end position="85"/>
    </location>
</feature>
<dbReference type="PANTHER" id="PTHR44464:SF1">
    <property type="entry name" value="WD REPEAT-CONTAINING PROTEIN 17"/>
    <property type="match status" value="1"/>
</dbReference>
<dbReference type="InterPro" id="IPR015943">
    <property type="entry name" value="WD40/YVTN_repeat-like_dom_sf"/>
</dbReference>
<organism evidence="6 7">
    <name type="scientific">Stentor coeruleus</name>
    <dbReference type="NCBI Taxonomy" id="5963"/>
    <lineage>
        <taxon>Eukaryota</taxon>
        <taxon>Sar</taxon>
        <taxon>Alveolata</taxon>
        <taxon>Ciliophora</taxon>
        <taxon>Postciliodesmatophora</taxon>
        <taxon>Heterotrichea</taxon>
        <taxon>Heterotrichida</taxon>
        <taxon>Stentoridae</taxon>
        <taxon>Stentor</taxon>
    </lineage>
</organism>
<evidence type="ECO:0000313" key="7">
    <source>
        <dbReference type="Proteomes" id="UP000187209"/>
    </source>
</evidence>
<dbReference type="PROSITE" id="PS50294">
    <property type="entry name" value="WD_REPEATS_REGION"/>
    <property type="match status" value="3"/>
</dbReference>
<dbReference type="PROSITE" id="PS50082">
    <property type="entry name" value="WD_REPEATS_2"/>
    <property type="match status" value="5"/>
</dbReference>
<dbReference type="AlphaFoldDB" id="A0A1R2BH98"/>
<evidence type="ECO:0000259" key="5">
    <source>
        <dbReference type="Pfam" id="PF12894"/>
    </source>
</evidence>
<feature type="domain" description="Anaphase-promoting complex subunit 4-like WD40" evidence="5">
    <location>
        <begin position="155"/>
        <end position="235"/>
    </location>
</feature>
<keyword evidence="2" id="KW-0677">Repeat</keyword>
<dbReference type="PRINTS" id="PR00320">
    <property type="entry name" value="GPROTEINBRPT"/>
</dbReference>
<feature type="repeat" description="WD" evidence="3">
    <location>
        <begin position="534"/>
        <end position="576"/>
    </location>
</feature>
<dbReference type="PROSITE" id="PS00678">
    <property type="entry name" value="WD_REPEATS_1"/>
    <property type="match status" value="2"/>
</dbReference>
<dbReference type="Pfam" id="PF12894">
    <property type="entry name" value="ANAPC4_WD40"/>
    <property type="match status" value="1"/>
</dbReference>
<dbReference type="EMBL" id="MPUH01000648">
    <property type="protein sequence ID" value="OMJ76142.1"/>
    <property type="molecule type" value="Genomic_DNA"/>
</dbReference>
<dbReference type="SMART" id="SM00320">
    <property type="entry name" value="WD40"/>
    <property type="match status" value="11"/>
</dbReference>
<protein>
    <recommendedName>
        <fullName evidence="5">Anaphase-promoting complex subunit 4-like WD40 domain-containing protein</fullName>
    </recommendedName>
</protein>
<keyword evidence="1 3" id="KW-0853">WD repeat</keyword>
<proteinExistence type="predicted"/>
<feature type="repeat" description="WD" evidence="3">
    <location>
        <begin position="308"/>
        <end position="350"/>
    </location>
</feature>
<evidence type="ECO:0000256" key="3">
    <source>
        <dbReference type="PROSITE-ProRule" id="PRU00221"/>
    </source>
</evidence>
<dbReference type="Gene3D" id="2.130.10.10">
    <property type="entry name" value="YVTN repeat-like/Quinoprotein amine dehydrogenase"/>
    <property type="match status" value="4"/>
</dbReference>
<dbReference type="InterPro" id="IPR020472">
    <property type="entry name" value="WD40_PAC1"/>
</dbReference>
<reference evidence="6 7" key="1">
    <citation type="submission" date="2016-11" db="EMBL/GenBank/DDBJ databases">
        <title>The macronuclear genome of Stentor coeruleus: a giant cell with tiny introns.</title>
        <authorList>
            <person name="Slabodnick M."/>
            <person name="Ruby J.G."/>
            <person name="Reiff S.B."/>
            <person name="Swart E.C."/>
            <person name="Gosai S."/>
            <person name="Prabakaran S."/>
            <person name="Witkowska E."/>
            <person name="Larue G.E."/>
            <person name="Fisher S."/>
            <person name="Freeman R.M."/>
            <person name="Gunawardena J."/>
            <person name="Chu W."/>
            <person name="Stover N.A."/>
            <person name="Gregory B.D."/>
            <person name="Nowacki M."/>
            <person name="Derisi J."/>
            <person name="Roy S.W."/>
            <person name="Marshall W.F."/>
            <person name="Sood P."/>
        </authorList>
    </citation>
    <scope>NUCLEOTIDE SEQUENCE [LARGE SCALE GENOMIC DNA]</scope>
    <source>
        <strain evidence="6">WM001</strain>
    </source>
</reference>